<organism evidence="2 3">
    <name type="scientific">Trichomonas vaginalis (strain ATCC PRA-98 / G3)</name>
    <dbReference type="NCBI Taxonomy" id="412133"/>
    <lineage>
        <taxon>Eukaryota</taxon>
        <taxon>Metamonada</taxon>
        <taxon>Parabasalia</taxon>
        <taxon>Trichomonadida</taxon>
        <taxon>Trichomonadidae</taxon>
        <taxon>Trichomonas</taxon>
    </lineage>
</organism>
<evidence type="ECO:0000256" key="1">
    <source>
        <dbReference type="SAM" id="SignalP"/>
    </source>
</evidence>
<dbReference type="OMA" id="DAFNGCK"/>
<dbReference type="SMR" id="A2EN37"/>
<dbReference type="Gene3D" id="3.80.10.10">
    <property type="entry name" value="Ribonuclease Inhibitor"/>
    <property type="match status" value="2"/>
</dbReference>
<dbReference type="AlphaFoldDB" id="A2EN37"/>
<protein>
    <submittedName>
        <fullName evidence="2">Surface antigen BspA-like</fullName>
    </submittedName>
</protein>
<feature type="signal peptide" evidence="1">
    <location>
        <begin position="1"/>
        <end position="16"/>
    </location>
</feature>
<dbReference type="SUPFAM" id="SSF52058">
    <property type="entry name" value="L domain-like"/>
    <property type="match status" value="1"/>
</dbReference>
<dbReference type="InterPro" id="IPR053139">
    <property type="entry name" value="Surface_bspA-like"/>
</dbReference>
<evidence type="ECO:0000313" key="3">
    <source>
        <dbReference type="Proteomes" id="UP000001542"/>
    </source>
</evidence>
<dbReference type="InterPro" id="IPR032675">
    <property type="entry name" value="LRR_dom_sf"/>
</dbReference>
<dbReference type="KEGG" id="tva:4763817"/>
<dbReference type="Pfam" id="PF13306">
    <property type="entry name" value="LRR_5"/>
    <property type="match status" value="4"/>
</dbReference>
<dbReference type="Proteomes" id="UP000001542">
    <property type="component" value="Unassembled WGS sequence"/>
</dbReference>
<evidence type="ECO:0000313" key="2">
    <source>
        <dbReference type="EMBL" id="EAY05945.1"/>
    </source>
</evidence>
<accession>A2EN37</accession>
<name>A2EN37_TRIV3</name>
<dbReference type="InParanoid" id="A2EN37"/>
<gene>
    <name evidence="2" type="ORF">TVAG_087230</name>
</gene>
<reference evidence="2" key="1">
    <citation type="submission" date="2006-10" db="EMBL/GenBank/DDBJ databases">
        <authorList>
            <person name="Amadeo P."/>
            <person name="Zhao Q."/>
            <person name="Wortman J."/>
            <person name="Fraser-Liggett C."/>
            <person name="Carlton J."/>
        </authorList>
    </citation>
    <scope>NUCLEOTIDE SEQUENCE</scope>
    <source>
        <strain evidence="2">G3</strain>
    </source>
</reference>
<dbReference type="VEuPathDB" id="TrichDB:TVAG_087230"/>
<dbReference type="PANTHER" id="PTHR45661">
    <property type="entry name" value="SURFACE ANTIGEN"/>
    <property type="match status" value="1"/>
</dbReference>
<reference evidence="2" key="2">
    <citation type="journal article" date="2007" name="Science">
        <title>Draft genome sequence of the sexually transmitted pathogen Trichomonas vaginalis.</title>
        <authorList>
            <person name="Carlton J.M."/>
            <person name="Hirt R.P."/>
            <person name="Silva J.C."/>
            <person name="Delcher A.L."/>
            <person name="Schatz M."/>
            <person name="Zhao Q."/>
            <person name="Wortman J.R."/>
            <person name="Bidwell S.L."/>
            <person name="Alsmark U.C.M."/>
            <person name="Besteiro S."/>
            <person name="Sicheritz-Ponten T."/>
            <person name="Noel C.J."/>
            <person name="Dacks J.B."/>
            <person name="Foster P.G."/>
            <person name="Simillion C."/>
            <person name="Van de Peer Y."/>
            <person name="Miranda-Saavedra D."/>
            <person name="Barton G.J."/>
            <person name="Westrop G.D."/>
            <person name="Mueller S."/>
            <person name="Dessi D."/>
            <person name="Fiori P.L."/>
            <person name="Ren Q."/>
            <person name="Paulsen I."/>
            <person name="Zhang H."/>
            <person name="Bastida-Corcuera F.D."/>
            <person name="Simoes-Barbosa A."/>
            <person name="Brown M.T."/>
            <person name="Hayes R.D."/>
            <person name="Mukherjee M."/>
            <person name="Okumura C.Y."/>
            <person name="Schneider R."/>
            <person name="Smith A.J."/>
            <person name="Vanacova S."/>
            <person name="Villalvazo M."/>
            <person name="Haas B.J."/>
            <person name="Pertea M."/>
            <person name="Feldblyum T.V."/>
            <person name="Utterback T.R."/>
            <person name="Shu C.L."/>
            <person name="Osoegawa K."/>
            <person name="de Jong P.J."/>
            <person name="Hrdy I."/>
            <person name="Horvathova L."/>
            <person name="Zubacova Z."/>
            <person name="Dolezal P."/>
            <person name="Malik S.B."/>
            <person name="Logsdon J.M. Jr."/>
            <person name="Henze K."/>
            <person name="Gupta A."/>
            <person name="Wang C.C."/>
            <person name="Dunne R.L."/>
            <person name="Upcroft J.A."/>
            <person name="Upcroft P."/>
            <person name="White O."/>
            <person name="Salzberg S.L."/>
            <person name="Tang P."/>
            <person name="Chiu C.-H."/>
            <person name="Lee Y.-S."/>
            <person name="Embley T.M."/>
            <person name="Coombs G.H."/>
            <person name="Mottram J.C."/>
            <person name="Tachezy J."/>
            <person name="Fraser-Liggett C.M."/>
            <person name="Johnson P.J."/>
        </authorList>
    </citation>
    <scope>NUCLEOTIDE SEQUENCE [LARGE SCALE GENOMIC DNA]</scope>
    <source>
        <strain evidence="2">G3</strain>
    </source>
</reference>
<dbReference type="STRING" id="5722.A2EN37"/>
<feature type="chain" id="PRO_5002643476" evidence="1">
    <location>
        <begin position="17"/>
        <end position="485"/>
    </location>
</feature>
<dbReference type="RefSeq" id="XP_001318168.1">
    <property type="nucleotide sequence ID" value="XM_001318133.1"/>
</dbReference>
<dbReference type="VEuPathDB" id="TrichDB:TVAGG3_0334680"/>
<keyword evidence="3" id="KW-1185">Reference proteome</keyword>
<dbReference type="PANTHER" id="PTHR45661:SF3">
    <property type="entry name" value="IG-LIKE DOMAIN-CONTAINING PROTEIN"/>
    <property type="match status" value="1"/>
</dbReference>
<proteinExistence type="predicted"/>
<sequence length="485" mass="53143">MLFILLSIVGSVPTYTVNDRTLIIDGDGIIEQNDVQKNIPSGCEKVIIQGNVSEIGDYAFNSSTSLVTVDVTAPIVRIGNGSFFHCNKLVNFTNPPTCEFVGDSAFRFGYSLVTFLSTKTTYYYGKYCFDSDEALQRFDVFEHPNATDPTGVVQIGYKCFFSCKHLVELFLPPLTTIIDDHAFYNCEAIVNASIPLTIRSIGKFSFFNCKGFTDLEFPNVETVKADAFASCERLTNITFGAGLTILDEYVFLDCESLQYVNGISNVKEIREGAFKDCDLLRGFTIPDGVEVISTKAFSKSAITTIIIPPSVRMIGPNAFSSCSQLTTVNFSSGSNVEYIADFAFKDCVNLTSFDFGSKLTKIGKLAFTNTALKSITIAASVTSIDSTAFSDISTISEIKVDASNQYYVNGACGAVYSKDKTSLCWFIPTYTGEFKYEQELTTIMQYAFSGATISEVSIPESVTTIEKDAFASSLIQTIKVPGKFK</sequence>
<dbReference type="EMBL" id="DS113436">
    <property type="protein sequence ID" value="EAY05945.1"/>
    <property type="molecule type" value="Genomic_DNA"/>
</dbReference>
<dbReference type="InterPro" id="IPR026906">
    <property type="entry name" value="LRR_5"/>
</dbReference>
<keyword evidence="1" id="KW-0732">Signal</keyword>